<evidence type="ECO:0000259" key="5">
    <source>
        <dbReference type="Pfam" id="PF17676"/>
    </source>
</evidence>
<dbReference type="InterPro" id="IPR040449">
    <property type="entry name" value="Peptidase_S66_N"/>
</dbReference>
<dbReference type="Gene3D" id="3.40.50.10740">
    <property type="entry name" value="Class I glutamine amidotransferase-like"/>
    <property type="match status" value="1"/>
</dbReference>
<reference evidence="6" key="1">
    <citation type="journal article" date="2014" name="Int. J. Syst. Evol. Microbiol.">
        <title>Complete genome sequence of Corynebacterium casei LMG S-19264T (=DSM 44701T), isolated from a smear-ripened cheese.</title>
        <authorList>
            <consortium name="US DOE Joint Genome Institute (JGI-PGF)"/>
            <person name="Walter F."/>
            <person name="Albersmeier A."/>
            <person name="Kalinowski J."/>
            <person name="Ruckert C."/>
        </authorList>
    </citation>
    <scope>NUCLEOTIDE SEQUENCE</scope>
    <source>
        <strain evidence="6">KCTC 22169</strain>
    </source>
</reference>
<dbReference type="InterPro" id="IPR029062">
    <property type="entry name" value="Class_I_gatase-like"/>
</dbReference>
<reference evidence="6" key="2">
    <citation type="submission" date="2020-09" db="EMBL/GenBank/DDBJ databases">
        <authorList>
            <person name="Sun Q."/>
            <person name="Kim S."/>
        </authorList>
    </citation>
    <scope>NUCLEOTIDE SEQUENCE</scope>
    <source>
        <strain evidence="6">KCTC 22169</strain>
    </source>
</reference>
<feature type="active site" description="Nucleophile" evidence="3">
    <location>
        <position position="116"/>
    </location>
</feature>
<dbReference type="SUPFAM" id="SSF141986">
    <property type="entry name" value="LD-carboxypeptidase A C-terminal domain-like"/>
    <property type="match status" value="1"/>
</dbReference>
<evidence type="ECO:0000256" key="2">
    <source>
        <dbReference type="ARBA" id="ARBA00022801"/>
    </source>
</evidence>
<keyword evidence="7" id="KW-1185">Reference proteome</keyword>
<dbReference type="RefSeq" id="WP_189610950.1">
    <property type="nucleotide sequence ID" value="NZ_BMXR01000009.1"/>
</dbReference>
<evidence type="ECO:0000256" key="3">
    <source>
        <dbReference type="PIRSR" id="PIRSR028757-1"/>
    </source>
</evidence>
<evidence type="ECO:0000313" key="6">
    <source>
        <dbReference type="EMBL" id="GGX63745.1"/>
    </source>
</evidence>
<dbReference type="InterPro" id="IPR027478">
    <property type="entry name" value="LdcA_N"/>
</dbReference>
<dbReference type="Pfam" id="PF17676">
    <property type="entry name" value="Peptidase_S66C"/>
    <property type="match status" value="1"/>
</dbReference>
<evidence type="ECO:0000259" key="4">
    <source>
        <dbReference type="Pfam" id="PF02016"/>
    </source>
</evidence>
<protein>
    <submittedName>
        <fullName evidence="6">LD-carboxypeptidase</fullName>
    </submittedName>
</protein>
<feature type="active site" description="Charge relay system" evidence="3">
    <location>
        <position position="245"/>
    </location>
</feature>
<dbReference type="GO" id="GO:0016787">
    <property type="term" value="F:hydrolase activity"/>
    <property type="evidence" value="ECO:0007669"/>
    <property type="project" value="UniProtKB-KW"/>
</dbReference>
<dbReference type="AlphaFoldDB" id="A0A918KJV8"/>
<dbReference type="PIRSF" id="PIRSF028757">
    <property type="entry name" value="LD-carboxypeptidase"/>
    <property type="match status" value="1"/>
</dbReference>
<evidence type="ECO:0000256" key="1">
    <source>
        <dbReference type="ARBA" id="ARBA00010233"/>
    </source>
</evidence>
<keyword evidence="2" id="KW-0378">Hydrolase</keyword>
<name>A0A918KJV8_9GAMM</name>
<dbReference type="PANTHER" id="PTHR30237">
    <property type="entry name" value="MURAMOYLTETRAPEPTIDE CARBOXYPEPTIDASE"/>
    <property type="match status" value="1"/>
</dbReference>
<dbReference type="InterPro" id="IPR040921">
    <property type="entry name" value="Peptidase_S66C"/>
</dbReference>
<feature type="domain" description="LD-carboxypeptidase C-terminal" evidence="5">
    <location>
        <begin position="211"/>
        <end position="331"/>
    </location>
</feature>
<feature type="active site" description="Charge relay system" evidence="3">
    <location>
        <position position="317"/>
    </location>
</feature>
<gene>
    <name evidence="6" type="ORF">GCM10007392_34220</name>
</gene>
<dbReference type="EMBL" id="BMXR01000009">
    <property type="protein sequence ID" value="GGX63745.1"/>
    <property type="molecule type" value="Genomic_DNA"/>
</dbReference>
<dbReference type="InterPro" id="IPR027461">
    <property type="entry name" value="Carboxypeptidase_A_C_sf"/>
</dbReference>
<dbReference type="Gene3D" id="3.50.30.60">
    <property type="entry name" value="LD-carboxypeptidase A C-terminal domain-like"/>
    <property type="match status" value="1"/>
</dbReference>
<dbReference type="InterPro" id="IPR003507">
    <property type="entry name" value="S66_fam"/>
</dbReference>
<proteinExistence type="inferred from homology"/>
<dbReference type="SUPFAM" id="SSF52317">
    <property type="entry name" value="Class I glutamine amidotransferase-like"/>
    <property type="match status" value="1"/>
</dbReference>
<sequence length="350" mass="39068">MKNLLTPQALQAGDRIAAVSLSWGGPGSYPEQYELGKRQLEAAFGVEVVDMPNSRKPAEWVWRNPEARAEDLMMAFEDSSIHGIFSTIGGDDSIRLLPYLHLDVIHTNPKVFMGYSDSTITHMACLKAGVRSYYGPSIMAGFGERGGILPFTEACVRQTLFEPRANWCLPQNNGPWVTEVVPWEEPVDNGRTRPRETPTEWRWLQGEGHVNGRLLGGCLDVLDFLRGTEFWPAREHWQGAILFLETSEDAPPPANVSYFLRCLAAMGLLQKLNGLLFGRPGGCRPERFGDYDEAILKVVRDEVGLDIPVITHLDFGHTDPMWVLPQGALIDIDCRARKLVLGDRATQPRA</sequence>
<dbReference type="CDD" id="cd07062">
    <property type="entry name" value="Peptidase_S66_mccF_like"/>
    <property type="match status" value="1"/>
</dbReference>
<feature type="domain" description="LD-carboxypeptidase N-terminal" evidence="4">
    <location>
        <begin position="16"/>
        <end position="135"/>
    </location>
</feature>
<comment type="caution">
    <text evidence="6">The sequence shown here is derived from an EMBL/GenBank/DDBJ whole genome shotgun (WGS) entry which is preliminary data.</text>
</comment>
<dbReference type="Pfam" id="PF02016">
    <property type="entry name" value="Peptidase_S66"/>
    <property type="match status" value="1"/>
</dbReference>
<organism evidence="6 7">
    <name type="scientific">Saccharospirillum salsuginis</name>
    <dbReference type="NCBI Taxonomy" id="418750"/>
    <lineage>
        <taxon>Bacteria</taxon>
        <taxon>Pseudomonadati</taxon>
        <taxon>Pseudomonadota</taxon>
        <taxon>Gammaproteobacteria</taxon>
        <taxon>Oceanospirillales</taxon>
        <taxon>Saccharospirillaceae</taxon>
        <taxon>Saccharospirillum</taxon>
    </lineage>
</organism>
<comment type="similarity">
    <text evidence="1">Belongs to the peptidase S66 family.</text>
</comment>
<accession>A0A918KJV8</accession>
<dbReference type="Proteomes" id="UP000626148">
    <property type="component" value="Unassembled WGS sequence"/>
</dbReference>
<evidence type="ECO:0000313" key="7">
    <source>
        <dbReference type="Proteomes" id="UP000626148"/>
    </source>
</evidence>
<dbReference type="PANTHER" id="PTHR30237:SF4">
    <property type="entry name" value="LD-CARBOXYPEPTIDASE C-TERMINAL DOMAIN-CONTAINING PROTEIN"/>
    <property type="match status" value="1"/>
</dbReference>